<dbReference type="PROSITE" id="PS51677">
    <property type="entry name" value="NODB"/>
    <property type="match status" value="1"/>
</dbReference>
<dbReference type="InterPro" id="IPR002509">
    <property type="entry name" value="NODB_dom"/>
</dbReference>
<dbReference type="Pfam" id="PF00535">
    <property type="entry name" value="Glycos_transf_2"/>
    <property type="match status" value="1"/>
</dbReference>
<protein>
    <submittedName>
        <fullName evidence="4">Polysaccharide deacetylase Est4B</fullName>
    </submittedName>
</protein>
<dbReference type="STRING" id="515622.bpr_I0439"/>
<dbReference type="InterPro" id="IPR051398">
    <property type="entry name" value="Polysacch_Deacetylase"/>
</dbReference>
<sequence>MGYSSKPAIVLVGYNRIDCISRLLESVNEAYYPSEDIHLIVSLDKSDVTDDIIKQVKRIGFCHGIMDIRTYPKRLGLKDHILKCGDMTEEFGAVIILEDDLVVARSFYEYVCKALDYYHDEDAIAGISLYSHAWNGYSNYQFLPQKNQYDTYLGQFSITWGQCWTREHWKRFRAWYMEHQKFVVPNYNVPEQIEYFGDQSWGRYYACYVVDTDRYYVIPYTSLSTNYSEAGVHGAAMNTAHQVMLLYADRDYEYRFAPMDKAIKYDMFFERVLRNTIIAGINSNDICFDLNAQHRQVNGFKYVLTLERRDELELIASYALMLRPIEENVIKGVDGDDIFLYKLPYDGYELKRDVENHTRLHYELYNHWKERLLPYSKEEYRKSYLAKVEKRITRVKDKIAHKQSELVNARIERRNSQKPQFTNGHVLMFHDVSDMGGELTISLERFKEILDAHKKKGYSFISLNDLENVDNFEQKCIVTFDDGYKSALDCVPYLNDNNIPFCVYVIPSRIGDVGYLSEEDLKTLSANTLCTIGNHTMNHIMARKSNKKKLEQEVRKANVYLEDITGKKVVHFAFPYGSPYAVTIGNIKLISKLSLFKTIALTLQEDLKASRTKPMIIGRYDATRDDILDIL</sequence>
<gene>
    <name evidence="4" type="primary">est4B</name>
    <name evidence="4" type="ordered locus">bpr_I0439</name>
</gene>
<dbReference type="RefSeq" id="WP_013279844.1">
    <property type="nucleotide sequence ID" value="NC_014387.1"/>
</dbReference>
<comment type="subcellular location">
    <subcellularLocation>
        <location evidence="1">Secreted</location>
    </subcellularLocation>
</comment>
<dbReference type="Gene3D" id="3.90.550.10">
    <property type="entry name" value="Spore Coat Polysaccharide Biosynthesis Protein SpsA, Chain A"/>
    <property type="match status" value="1"/>
</dbReference>
<dbReference type="SUPFAM" id="SSF88713">
    <property type="entry name" value="Glycoside hydrolase/deacetylase"/>
    <property type="match status" value="1"/>
</dbReference>
<feature type="domain" description="NodB homology" evidence="3">
    <location>
        <begin position="474"/>
        <end position="631"/>
    </location>
</feature>
<name>E0RZY6_BUTPB</name>
<dbReference type="KEGG" id="bpb:bpr_I0439"/>
<dbReference type="PANTHER" id="PTHR34216:SF3">
    <property type="entry name" value="POLY-BETA-1,6-N-ACETYL-D-GLUCOSAMINE N-DEACETYLASE"/>
    <property type="match status" value="1"/>
</dbReference>
<dbReference type="eggNOG" id="COG0726">
    <property type="taxonomic scope" value="Bacteria"/>
</dbReference>
<keyword evidence="2" id="KW-0732">Signal</keyword>
<evidence type="ECO:0000259" key="3">
    <source>
        <dbReference type="PROSITE" id="PS51677"/>
    </source>
</evidence>
<dbReference type="CDD" id="cd10918">
    <property type="entry name" value="CE4_NodB_like_5s_6s"/>
    <property type="match status" value="1"/>
</dbReference>
<dbReference type="InterPro" id="IPR001173">
    <property type="entry name" value="Glyco_trans_2-like"/>
</dbReference>
<evidence type="ECO:0000313" key="4">
    <source>
        <dbReference type="EMBL" id="ADL33187.1"/>
    </source>
</evidence>
<evidence type="ECO:0000256" key="2">
    <source>
        <dbReference type="ARBA" id="ARBA00022729"/>
    </source>
</evidence>
<dbReference type="GO" id="GO:0016810">
    <property type="term" value="F:hydrolase activity, acting on carbon-nitrogen (but not peptide) bonds"/>
    <property type="evidence" value="ECO:0007669"/>
    <property type="project" value="InterPro"/>
</dbReference>
<keyword evidence="5" id="KW-1185">Reference proteome</keyword>
<dbReference type="SUPFAM" id="SSF53448">
    <property type="entry name" value="Nucleotide-diphospho-sugar transferases"/>
    <property type="match status" value="1"/>
</dbReference>
<dbReference type="PANTHER" id="PTHR34216">
    <property type="match status" value="1"/>
</dbReference>
<dbReference type="InterPro" id="IPR029044">
    <property type="entry name" value="Nucleotide-diphossugar_trans"/>
</dbReference>
<dbReference type="EMBL" id="CP001810">
    <property type="protein sequence ID" value="ADL33187.1"/>
    <property type="molecule type" value="Genomic_DNA"/>
</dbReference>
<dbReference type="AlphaFoldDB" id="E0RZY6"/>
<dbReference type="HOGENOM" id="CLU_433256_0_0_9"/>
<proteinExistence type="predicted"/>
<evidence type="ECO:0000256" key="1">
    <source>
        <dbReference type="ARBA" id="ARBA00004613"/>
    </source>
</evidence>
<dbReference type="eggNOG" id="COG1215">
    <property type="taxonomic scope" value="Bacteria"/>
</dbReference>
<dbReference type="Proteomes" id="UP000001299">
    <property type="component" value="Chromosome 1"/>
</dbReference>
<dbReference type="GO" id="GO:0005975">
    <property type="term" value="P:carbohydrate metabolic process"/>
    <property type="evidence" value="ECO:0007669"/>
    <property type="project" value="InterPro"/>
</dbReference>
<accession>E0RZY6</accession>
<organism evidence="4 5">
    <name type="scientific">Butyrivibrio proteoclasticus (strain ATCC 51982 / DSM 14932 / B316)</name>
    <name type="common">Clostridium proteoclasticum</name>
    <dbReference type="NCBI Taxonomy" id="515622"/>
    <lineage>
        <taxon>Bacteria</taxon>
        <taxon>Bacillati</taxon>
        <taxon>Bacillota</taxon>
        <taxon>Clostridia</taxon>
        <taxon>Lachnospirales</taxon>
        <taxon>Lachnospiraceae</taxon>
        <taxon>Butyrivibrio</taxon>
    </lineage>
</organism>
<dbReference type="Pfam" id="PF01522">
    <property type="entry name" value="Polysacc_deac_1"/>
    <property type="match status" value="1"/>
</dbReference>
<evidence type="ECO:0000313" key="5">
    <source>
        <dbReference type="Proteomes" id="UP000001299"/>
    </source>
</evidence>
<dbReference type="Gene3D" id="3.20.20.370">
    <property type="entry name" value="Glycoside hydrolase/deacetylase"/>
    <property type="match status" value="1"/>
</dbReference>
<dbReference type="InterPro" id="IPR011330">
    <property type="entry name" value="Glyco_hydro/deAcase_b/a-brl"/>
</dbReference>
<dbReference type="GO" id="GO:0005576">
    <property type="term" value="C:extracellular region"/>
    <property type="evidence" value="ECO:0007669"/>
    <property type="project" value="UniProtKB-SubCell"/>
</dbReference>
<reference evidence="4 5" key="1">
    <citation type="journal article" date="2010" name="PLoS ONE">
        <title>The glycobiome of the rumen bacterium Butyrivibrio proteoclasticus B316(T) highlights adaptation to a polysaccharide-rich environment.</title>
        <authorList>
            <person name="Kelly W.J."/>
            <person name="Leahy S.C."/>
            <person name="Altermann E."/>
            <person name="Yeoman C.J."/>
            <person name="Dunne J.C."/>
            <person name="Kong Z."/>
            <person name="Pacheco D.M."/>
            <person name="Li D."/>
            <person name="Noel S.J."/>
            <person name="Moon C.D."/>
            <person name="Cookson A.L."/>
            <person name="Attwood G.T."/>
        </authorList>
    </citation>
    <scope>NUCLEOTIDE SEQUENCE [LARGE SCALE GENOMIC DNA]</scope>
    <source>
        <strain evidence="5">ATCC 51982 / DSM 14932 / B316</strain>
    </source>
</reference>